<dbReference type="AlphaFoldDB" id="L0NC85"/>
<protein>
    <submittedName>
        <fullName evidence="2">Uncharacterized protein</fullName>
    </submittedName>
</protein>
<keyword evidence="3" id="KW-1185">Reference proteome</keyword>
<dbReference type="EMBL" id="FO082820">
    <property type="protein sequence ID" value="CCF18698.1"/>
    <property type="molecule type" value="Genomic_DNA"/>
</dbReference>
<dbReference type="KEGG" id="rht:NT26_0974"/>
<evidence type="ECO:0000313" key="3">
    <source>
        <dbReference type="Proteomes" id="UP000010792"/>
    </source>
</evidence>
<name>L0NC85_9HYPH</name>
<dbReference type="Proteomes" id="UP000010792">
    <property type="component" value="Chromosome"/>
</dbReference>
<evidence type="ECO:0000313" key="2">
    <source>
        <dbReference type="EMBL" id="CCF18698.1"/>
    </source>
</evidence>
<reference evidence="2 3" key="1">
    <citation type="journal article" date="2013" name="Genome Biol. Evol.">
        <title>Life in an arsenic-containing gold mine: genome and physiology of the autotrophic arsenite-oxidizing bacterium rhizobium sp. NT-26.</title>
        <authorList>
            <person name="Andres J."/>
            <person name="Arsene-Ploetze F."/>
            <person name="Barbe V."/>
            <person name="Brochier-Armanet C."/>
            <person name="Cleiss-Arnold J."/>
            <person name="Coppee J.Y."/>
            <person name="Dillies M.A."/>
            <person name="Geist"/>
            <person name="L"/>
            <person name="Joublin A."/>
            <person name="Koechler S."/>
            <person name="Lassalle F."/>
            <person name="Marchal M."/>
            <person name="Medigue C."/>
            <person name="Muller D."/>
            <person name="Nesme X."/>
            <person name="Plewniak F."/>
            <person name="Proux C."/>
            <person name="Ramirez-Bahena M.H."/>
            <person name="Schenowitz C."/>
            <person name="Sismeiro O."/>
            <person name="Vallenet D."/>
            <person name="Santini J.M."/>
            <person name="Bertin P.N."/>
        </authorList>
    </citation>
    <scope>NUCLEOTIDE SEQUENCE [LARGE SCALE GENOMIC DNA]</scope>
    <source>
        <strain evidence="2 3">NT-26</strain>
    </source>
</reference>
<gene>
    <name evidence="2" type="ORF">NT26_0974</name>
</gene>
<feature type="region of interest" description="Disordered" evidence="1">
    <location>
        <begin position="1"/>
        <end position="37"/>
    </location>
</feature>
<sequence>MGQLHGSGGMRDDPVPLSDADSIPVPGNANRGTASERNVVISGSARGAHHSKRIIVSRLAHAPVILRAEIDALEVILGSRSRNSGLP</sequence>
<organism evidence="2 3">
    <name type="scientific">Pseudorhizobium banfieldiae</name>
    <dbReference type="NCBI Taxonomy" id="1125847"/>
    <lineage>
        <taxon>Bacteria</taxon>
        <taxon>Pseudomonadati</taxon>
        <taxon>Pseudomonadota</taxon>
        <taxon>Alphaproteobacteria</taxon>
        <taxon>Hyphomicrobiales</taxon>
        <taxon>Rhizobiaceae</taxon>
        <taxon>Rhizobium/Agrobacterium group</taxon>
        <taxon>Pseudorhizobium</taxon>
    </lineage>
</organism>
<evidence type="ECO:0000256" key="1">
    <source>
        <dbReference type="SAM" id="MobiDB-lite"/>
    </source>
</evidence>
<accession>L0NC85</accession>
<proteinExistence type="predicted"/>